<dbReference type="InParanoid" id="G0MW66"/>
<dbReference type="HOGENOM" id="CLU_863890_0_0_1"/>
<gene>
    <name evidence="2" type="ORF">CAEBREN_08982</name>
</gene>
<keyword evidence="3" id="KW-1185">Reference proteome</keyword>
<evidence type="ECO:0000313" key="2">
    <source>
        <dbReference type="EMBL" id="EGT45978.1"/>
    </source>
</evidence>
<evidence type="ECO:0000313" key="3">
    <source>
        <dbReference type="Proteomes" id="UP000008068"/>
    </source>
</evidence>
<feature type="compositionally biased region" description="Basic and acidic residues" evidence="1">
    <location>
        <begin position="213"/>
        <end position="261"/>
    </location>
</feature>
<proteinExistence type="predicted"/>
<feature type="region of interest" description="Disordered" evidence="1">
    <location>
        <begin position="1"/>
        <end position="58"/>
    </location>
</feature>
<name>G0MW66_CAEBE</name>
<accession>G0MW66</accession>
<feature type="compositionally biased region" description="Basic and acidic residues" evidence="1">
    <location>
        <begin position="269"/>
        <end position="285"/>
    </location>
</feature>
<reference evidence="3" key="1">
    <citation type="submission" date="2011-07" db="EMBL/GenBank/DDBJ databases">
        <authorList>
            <consortium name="Caenorhabditis brenneri Sequencing and Analysis Consortium"/>
            <person name="Wilson R.K."/>
        </authorList>
    </citation>
    <scope>NUCLEOTIDE SEQUENCE [LARGE SCALE GENOMIC DNA]</scope>
    <source>
        <strain evidence="3">PB2801</strain>
    </source>
</reference>
<protein>
    <submittedName>
        <fullName evidence="2">Uncharacterized protein</fullName>
    </submittedName>
</protein>
<evidence type="ECO:0000256" key="1">
    <source>
        <dbReference type="SAM" id="MobiDB-lite"/>
    </source>
</evidence>
<organism evidence="3">
    <name type="scientific">Caenorhabditis brenneri</name>
    <name type="common">Nematode worm</name>
    <dbReference type="NCBI Taxonomy" id="135651"/>
    <lineage>
        <taxon>Eukaryota</taxon>
        <taxon>Metazoa</taxon>
        <taxon>Ecdysozoa</taxon>
        <taxon>Nematoda</taxon>
        <taxon>Chromadorea</taxon>
        <taxon>Rhabditida</taxon>
        <taxon>Rhabditina</taxon>
        <taxon>Rhabditomorpha</taxon>
        <taxon>Rhabditoidea</taxon>
        <taxon>Rhabditidae</taxon>
        <taxon>Peloderinae</taxon>
        <taxon>Caenorhabditis</taxon>
    </lineage>
</organism>
<sequence length="322" mass="36529">MSRQTGGSNLTNQVVTNADAAQSQPHQQPPVNNFVSNGPMPTTVNSEMGDGMQENLLPSAQDRGTTSLVHQRDGGCEPAPAQARYQDPLEYFQPAPTSSTFQELLPELLGNDRSIAFFLQEINGGTYLPTTDNATLLSPIVVPQVPDSGPDQAIVQTPSDSVSNFQEVVEQQKKDQVQQHEELTEINKARGTNEQKKARRREKHAQNTALLKKNPEEIEDPKEAERRNHLEKIRVARNERNRERKKNMTKDQKEKAKEISRRYRKAKREQHLINHPKPTETEKKQAAALRRKERREKYKRLDIAAKQVSSEQPSTSQQQMSE</sequence>
<feature type="compositionally biased region" description="Basic and acidic residues" evidence="1">
    <location>
        <begin position="172"/>
        <end position="196"/>
    </location>
</feature>
<dbReference type="AlphaFoldDB" id="G0MW66"/>
<feature type="compositionally biased region" description="Polar residues" evidence="1">
    <location>
        <begin position="307"/>
        <end position="322"/>
    </location>
</feature>
<dbReference type="EMBL" id="GL379816">
    <property type="protein sequence ID" value="EGT45978.1"/>
    <property type="molecule type" value="Genomic_DNA"/>
</dbReference>
<feature type="region of interest" description="Disordered" evidence="1">
    <location>
        <begin position="172"/>
        <end position="322"/>
    </location>
</feature>
<dbReference type="Proteomes" id="UP000008068">
    <property type="component" value="Unassembled WGS sequence"/>
</dbReference>
<feature type="compositionally biased region" description="Polar residues" evidence="1">
    <location>
        <begin position="1"/>
        <end position="46"/>
    </location>
</feature>